<feature type="region of interest" description="Disordered" evidence="1">
    <location>
        <begin position="1"/>
        <end position="61"/>
    </location>
</feature>
<evidence type="ECO:0000313" key="3">
    <source>
        <dbReference type="Proteomes" id="UP000294933"/>
    </source>
</evidence>
<dbReference type="STRING" id="50990.A0A4Y7PRZ7"/>
<evidence type="ECO:0000313" key="2">
    <source>
        <dbReference type="EMBL" id="TDL17945.1"/>
    </source>
</evidence>
<dbReference type="Proteomes" id="UP000294933">
    <property type="component" value="Unassembled WGS sequence"/>
</dbReference>
<gene>
    <name evidence="2" type="ORF">BD410DRAFT_793820</name>
</gene>
<evidence type="ECO:0000256" key="1">
    <source>
        <dbReference type="SAM" id="MobiDB-lite"/>
    </source>
</evidence>
<protein>
    <submittedName>
        <fullName evidence="2">Uncharacterized protein</fullName>
    </submittedName>
</protein>
<proteinExistence type="predicted"/>
<organism evidence="2 3">
    <name type="scientific">Rickenella mellea</name>
    <dbReference type="NCBI Taxonomy" id="50990"/>
    <lineage>
        <taxon>Eukaryota</taxon>
        <taxon>Fungi</taxon>
        <taxon>Dikarya</taxon>
        <taxon>Basidiomycota</taxon>
        <taxon>Agaricomycotina</taxon>
        <taxon>Agaricomycetes</taxon>
        <taxon>Hymenochaetales</taxon>
        <taxon>Rickenellaceae</taxon>
        <taxon>Rickenella</taxon>
    </lineage>
</organism>
<name>A0A4Y7PRZ7_9AGAM</name>
<sequence>MSESPDPIDFAPPTATRLRPRPSRLPPILRPPRATNGNGNGRGRGNGRGKGKGKTRAREPTPEIVEAEYTWFCPVTGCARPHVSVKVRGVWRMDGGRGAVGVYV</sequence>
<accession>A0A4Y7PRZ7</accession>
<dbReference type="VEuPathDB" id="FungiDB:BD410DRAFT_793820"/>
<dbReference type="EMBL" id="ML170214">
    <property type="protein sequence ID" value="TDL17945.1"/>
    <property type="molecule type" value="Genomic_DNA"/>
</dbReference>
<dbReference type="AlphaFoldDB" id="A0A4Y7PRZ7"/>
<reference evidence="2 3" key="1">
    <citation type="submission" date="2018-06" db="EMBL/GenBank/DDBJ databases">
        <title>A transcriptomic atlas of mushroom development highlights an independent origin of complex multicellularity.</title>
        <authorList>
            <consortium name="DOE Joint Genome Institute"/>
            <person name="Krizsan K."/>
            <person name="Almasi E."/>
            <person name="Merenyi Z."/>
            <person name="Sahu N."/>
            <person name="Viragh M."/>
            <person name="Koszo T."/>
            <person name="Mondo S."/>
            <person name="Kiss B."/>
            <person name="Balint B."/>
            <person name="Kues U."/>
            <person name="Barry K."/>
            <person name="Hegedus J.C."/>
            <person name="Henrissat B."/>
            <person name="Johnson J."/>
            <person name="Lipzen A."/>
            <person name="Ohm R."/>
            <person name="Nagy I."/>
            <person name="Pangilinan J."/>
            <person name="Yan J."/>
            <person name="Xiong Y."/>
            <person name="Grigoriev I.V."/>
            <person name="Hibbett D.S."/>
            <person name="Nagy L.G."/>
        </authorList>
    </citation>
    <scope>NUCLEOTIDE SEQUENCE [LARGE SCALE GENOMIC DNA]</scope>
    <source>
        <strain evidence="2 3">SZMC22713</strain>
    </source>
</reference>
<dbReference type="OrthoDB" id="2507647at2759"/>
<keyword evidence="3" id="KW-1185">Reference proteome</keyword>
<feature type="compositionally biased region" description="Basic residues" evidence="1">
    <location>
        <begin position="45"/>
        <end position="55"/>
    </location>
</feature>